<reference evidence="1 2" key="1">
    <citation type="submission" date="2016-10" db="EMBL/GenBank/DDBJ databases">
        <authorList>
            <person name="Varghese N."/>
            <person name="Submissions S."/>
        </authorList>
    </citation>
    <scope>NUCLEOTIDE SEQUENCE [LARGE SCALE GENOMIC DNA]</scope>
    <source>
        <strain evidence="1 2">IAM 15147</strain>
    </source>
</reference>
<dbReference type="EMBL" id="FOZN01000002">
    <property type="protein sequence ID" value="SFS06516.1"/>
    <property type="molecule type" value="Genomic_DNA"/>
</dbReference>
<evidence type="ECO:0000313" key="2">
    <source>
        <dbReference type="Proteomes" id="UP000198506"/>
    </source>
</evidence>
<sequence>MRNLWDAIVNWVAALFAAGTGAPHPMIATDDPFEPDDRER</sequence>
<dbReference type="RefSeq" id="WP_318255325.1">
    <property type="nucleotide sequence ID" value="NZ_FOZN01000002.1"/>
</dbReference>
<keyword evidence="2" id="KW-1185">Reference proteome</keyword>
<gene>
    <name evidence="1" type="ORF">SAMN04487783_0839</name>
</gene>
<proteinExistence type="predicted"/>
<dbReference type="Proteomes" id="UP000198506">
    <property type="component" value="Unassembled WGS sequence"/>
</dbReference>
<accession>A0AA94HLC4</accession>
<name>A0AA94HLC4_9MICO</name>
<dbReference type="AlphaFoldDB" id="A0AA94HLC4"/>
<organism evidence="1 2">
    <name type="scientific">Agrococcus baldri</name>
    <dbReference type="NCBI Taxonomy" id="153730"/>
    <lineage>
        <taxon>Bacteria</taxon>
        <taxon>Bacillati</taxon>
        <taxon>Actinomycetota</taxon>
        <taxon>Actinomycetes</taxon>
        <taxon>Micrococcales</taxon>
        <taxon>Microbacteriaceae</taxon>
        <taxon>Agrococcus</taxon>
    </lineage>
</organism>
<evidence type="ECO:0000313" key="1">
    <source>
        <dbReference type="EMBL" id="SFS06516.1"/>
    </source>
</evidence>
<protein>
    <submittedName>
        <fullName evidence="1">Uncharacterized protein</fullName>
    </submittedName>
</protein>
<comment type="caution">
    <text evidence="1">The sequence shown here is derived from an EMBL/GenBank/DDBJ whole genome shotgun (WGS) entry which is preliminary data.</text>
</comment>